<feature type="transmembrane region" description="Helical" evidence="6">
    <location>
        <begin position="81"/>
        <end position="105"/>
    </location>
</feature>
<evidence type="ECO:0000256" key="2">
    <source>
        <dbReference type="ARBA" id="ARBA00009399"/>
    </source>
</evidence>
<dbReference type="STRING" id="375175.AYR53_02840"/>
<dbReference type="InterPro" id="IPR051401">
    <property type="entry name" value="GtrA_CellWall_Glycosyl"/>
</dbReference>
<dbReference type="Pfam" id="PF04138">
    <property type="entry name" value="GtrA_DPMS_TM"/>
    <property type="match status" value="1"/>
</dbReference>
<evidence type="ECO:0000259" key="7">
    <source>
        <dbReference type="Pfam" id="PF04138"/>
    </source>
</evidence>
<dbReference type="GO" id="GO:0000271">
    <property type="term" value="P:polysaccharide biosynthetic process"/>
    <property type="evidence" value="ECO:0007669"/>
    <property type="project" value="InterPro"/>
</dbReference>
<name>A0A192GZ38_9LACO</name>
<dbReference type="Proteomes" id="UP000078582">
    <property type="component" value="Chromosome"/>
</dbReference>
<dbReference type="GeneID" id="42981174"/>
<comment type="similarity">
    <text evidence="2">Belongs to the GtrA family.</text>
</comment>
<evidence type="ECO:0000313" key="8">
    <source>
        <dbReference type="EMBL" id="ANK61794.1"/>
    </source>
</evidence>
<keyword evidence="9" id="KW-1185">Reference proteome</keyword>
<sequence>MKKIKLIYARYANLTNYLFFGGLTTLINIIVFTTLNHFTGLNYQLANVIAWFLSVLFAYITNKRWVFNSKTNTNTALVRELGSFFFFRILSLLLDVSMMWLGISILKGNPLLVKVIDNIVIIAANYVFT</sequence>
<proteinExistence type="inferred from homology"/>
<evidence type="ECO:0000256" key="3">
    <source>
        <dbReference type="ARBA" id="ARBA00022692"/>
    </source>
</evidence>
<dbReference type="PANTHER" id="PTHR38459:SF5">
    <property type="entry name" value="CELL WALL TEICHOIC ACID GLYCOSYLATION PROTEIN GTCA"/>
    <property type="match status" value="1"/>
</dbReference>
<feature type="transmembrane region" description="Helical" evidence="6">
    <location>
        <begin position="41"/>
        <end position="60"/>
    </location>
</feature>
<dbReference type="EMBL" id="CP014873">
    <property type="protein sequence ID" value="ANK61794.1"/>
    <property type="molecule type" value="Genomic_DNA"/>
</dbReference>
<dbReference type="OrthoDB" id="361483at2"/>
<feature type="domain" description="GtrA/DPMS transmembrane" evidence="7">
    <location>
        <begin position="17"/>
        <end position="128"/>
    </location>
</feature>
<evidence type="ECO:0000256" key="5">
    <source>
        <dbReference type="ARBA" id="ARBA00023136"/>
    </source>
</evidence>
<evidence type="ECO:0000256" key="4">
    <source>
        <dbReference type="ARBA" id="ARBA00022989"/>
    </source>
</evidence>
<feature type="transmembrane region" description="Helical" evidence="6">
    <location>
        <begin position="12"/>
        <end position="35"/>
    </location>
</feature>
<keyword evidence="3 6" id="KW-0812">Transmembrane</keyword>
<comment type="subcellular location">
    <subcellularLocation>
        <location evidence="1">Membrane</location>
        <topology evidence="1">Multi-pass membrane protein</topology>
    </subcellularLocation>
</comment>
<dbReference type="PANTHER" id="PTHR38459">
    <property type="entry name" value="PROPHAGE BACTOPRENOL-LINKED GLUCOSE TRANSLOCASE HOMOLOG"/>
    <property type="match status" value="1"/>
</dbReference>
<protein>
    <recommendedName>
        <fullName evidence="7">GtrA/DPMS transmembrane domain-containing protein</fullName>
    </recommendedName>
</protein>
<dbReference type="InterPro" id="IPR007267">
    <property type="entry name" value="GtrA_DPMS_TM"/>
</dbReference>
<dbReference type="AlphaFoldDB" id="A0A192GZ38"/>
<keyword evidence="4 6" id="KW-1133">Transmembrane helix</keyword>
<organism evidence="8 9">
    <name type="scientific">Loigolactobacillus backii</name>
    <dbReference type="NCBI Taxonomy" id="375175"/>
    <lineage>
        <taxon>Bacteria</taxon>
        <taxon>Bacillati</taxon>
        <taxon>Bacillota</taxon>
        <taxon>Bacilli</taxon>
        <taxon>Lactobacillales</taxon>
        <taxon>Lactobacillaceae</taxon>
        <taxon>Loigolactobacillus</taxon>
    </lineage>
</organism>
<keyword evidence="5 6" id="KW-0472">Membrane</keyword>
<accession>A0A192GZ38</accession>
<dbReference type="GO" id="GO:0005886">
    <property type="term" value="C:plasma membrane"/>
    <property type="evidence" value="ECO:0007669"/>
    <property type="project" value="TreeGrafter"/>
</dbReference>
<dbReference type="RefSeq" id="WP_068477238.1">
    <property type="nucleotide sequence ID" value="NZ_CP014873.1"/>
</dbReference>
<reference evidence="8 9" key="1">
    <citation type="submission" date="2016-03" db="EMBL/GenBank/DDBJ databases">
        <title>Pediococcus and Lactobacillus from brewery environment - whole genome sequencing and assembly.</title>
        <authorList>
            <person name="Behr J."/>
            <person name="Geissler A.J."/>
            <person name="Vogel R.F."/>
        </authorList>
    </citation>
    <scope>NUCLEOTIDE SEQUENCE [LARGE SCALE GENOMIC DNA]</scope>
    <source>
        <strain evidence="8 9">TMW 1.1989</strain>
    </source>
</reference>
<evidence type="ECO:0000256" key="6">
    <source>
        <dbReference type="SAM" id="Phobius"/>
    </source>
</evidence>
<evidence type="ECO:0000313" key="9">
    <source>
        <dbReference type="Proteomes" id="UP000078582"/>
    </source>
</evidence>
<evidence type="ECO:0000256" key="1">
    <source>
        <dbReference type="ARBA" id="ARBA00004141"/>
    </source>
</evidence>
<gene>
    <name evidence="8" type="ORF">AYR53_02840</name>
</gene>